<dbReference type="SUPFAM" id="SSF48452">
    <property type="entry name" value="TPR-like"/>
    <property type="match status" value="1"/>
</dbReference>
<dbReference type="Proteomes" id="UP000318053">
    <property type="component" value="Unassembled WGS sequence"/>
</dbReference>
<reference evidence="3 4" key="1">
    <citation type="submission" date="2019-02" db="EMBL/GenBank/DDBJ databases">
        <title>Deep-cultivation of Planctomycetes and their phenomic and genomic characterization uncovers novel biology.</title>
        <authorList>
            <person name="Wiegand S."/>
            <person name="Jogler M."/>
            <person name="Boedeker C."/>
            <person name="Pinto D."/>
            <person name="Vollmers J."/>
            <person name="Rivas-Marin E."/>
            <person name="Kohn T."/>
            <person name="Peeters S.H."/>
            <person name="Heuer A."/>
            <person name="Rast P."/>
            <person name="Oberbeckmann S."/>
            <person name="Bunk B."/>
            <person name="Jeske O."/>
            <person name="Meyerdierks A."/>
            <person name="Storesund J.E."/>
            <person name="Kallscheuer N."/>
            <person name="Luecker S."/>
            <person name="Lage O.M."/>
            <person name="Pohl T."/>
            <person name="Merkel B.J."/>
            <person name="Hornburger P."/>
            <person name="Mueller R.-W."/>
            <person name="Bruemmer F."/>
            <person name="Labrenz M."/>
            <person name="Spormann A.M."/>
            <person name="Op Den Camp H."/>
            <person name="Overmann J."/>
            <person name="Amann R."/>
            <person name="Jetten M.S.M."/>
            <person name="Mascher T."/>
            <person name="Medema M.H."/>
            <person name="Devos D.P."/>
            <person name="Kaster A.-K."/>
            <person name="Ovreas L."/>
            <person name="Rohde M."/>
            <person name="Galperin M.Y."/>
            <person name="Jogler C."/>
        </authorList>
    </citation>
    <scope>NUCLEOTIDE SEQUENCE [LARGE SCALE GENOMIC DNA]</scope>
    <source>
        <strain evidence="3 4">CA85</strain>
    </source>
</reference>
<evidence type="ECO:0000313" key="4">
    <source>
        <dbReference type="Proteomes" id="UP000318053"/>
    </source>
</evidence>
<protein>
    <recommendedName>
        <fullName evidence="5">Tetratricopeptide repeat protein</fullName>
    </recommendedName>
</protein>
<organism evidence="3 4">
    <name type="scientific">Allorhodopirellula solitaria</name>
    <dbReference type="NCBI Taxonomy" id="2527987"/>
    <lineage>
        <taxon>Bacteria</taxon>
        <taxon>Pseudomonadati</taxon>
        <taxon>Planctomycetota</taxon>
        <taxon>Planctomycetia</taxon>
        <taxon>Pirellulales</taxon>
        <taxon>Pirellulaceae</taxon>
        <taxon>Allorhodopirellula</taxon>
    </lineage>
</organism>
<feature type="transmembrane region" description="Helical" evidence="2">
    <location>
        <begin position="57"/>
        <end position="76"/>
    </location>
</feature>
<dbReference type="AlphaFoldDB" id="A0A5C5YJ99"/>
<keyword evidence="2" id="KW-0812">Transmembrane</keyword>
<dbReference type="InterPro" id="IPR011990">
    <property type="entry name" value="TPR-like_helical_dom_sf"/>
</dbReference>
<feature type="transmembrane region" description="Helical" evidence="2">
    <location>
        <begin position="28"/>
        <end position="51"/>
    </location>
</feature>
<comment type="caution">
    <text evidence="3">The sequence shown here is derived from an EMBL/GenBank/DDBJ whole genome shotgun (WGS) entry which is preliminary data.</text>
</comment>
<name>A0A5C5YJ99_9BACT</name>
<dbReference type="RefSeq" id="WP_246112389.1">
    <property type="nucleotide sequence ID" value="NZ_SJPK01000001.1"/>
</dbReference>
<feature type="region of interest" description="Disordered" evidence="1">
    <location>
        <begin position="177"/>
        <end position="243"/>
    </location>
</feature>
<feature type="compositionally biased region" description="Basic and acidic residues" evidence="1">
    <location>
        <begin position="217"/>
        <end position="228"/>
    </location>
</feature>
<sequence length="243" mass="26570">MEEISIQPKHYLTCLWPGMAELWWRGRVSALPTAVAFAAVVNALLVAKFIYSDWLSGGLVMLACWVVAAAWVVLTVRSIRELPLLLTPRRASAEPDPFPQAQLAYLQADYAEAEKLLNETLAIEPRDPPALLLLSSIYRHSGRLHASQLLLAEVRKLEVAEQWELEFAAEQARLQRDIESRAEADPEEEAQTAEEAPAAEETSAAEEAPAAEDAPAAEEKPDAVKDSPGEQSIPEPPATQSAA</sequence>
<keyword evidence="2" id="KW-0472">Membrane</keyword>
<evidence type="ECO:0000313" key="3">
    <source>
        <dbReference type="EMBL" id="TWT74948.1"/>
    </source>
</evidence>
<keyword evidence="2" id="KW-1133">Transmembrane helix</keyword>
<dbReference type="Gene3D" id="1.25.40.10">
    <property type="entry name" value="Tetratricopeptide repeat domain"/>
    <property type="match status" value="1"/>
</dbReference>
<proteinExistence type="predicted"/>
<evidence type="ECO:0000256" key="2">
    <source>
        <dbReference type="SAM" id="Phobius"/>
    </source>
</evidence>
<evidence type="ECO:0000256" key="1">
    <source>
        <dbReference type="SAM" id="MobiDB-lite"/>
    </source>
</evidence>
<accession>A0A5C5YJ99</accession>
<dbReference type="EMBL" id="SJPK01000001">
    <property type="protein sequence ID" value="TWT74948.1"/>
    <property type="molecule type" value="Genomic_DNA"/>
</dbReference>
<keyword evidence="4" id="KW-1185">Reference proteome</keyword>
<feature type="compositionally biased region" description="Low complexity" evidence="1">
    <location>
        <begin position="193"/>
        <end position="214"/>
    </location>
</feature>
<evidence type="ECO:0008006" key="5">
    <source>
        <dbReference type="Google" id="ProtNLM"/>
    </source>
</evidence>
<gene>
    <name evidence="3" type="ORF">CA85_02360</name>
</gene>